<dbReference type="AlphaFoldDB" id="A0A7J6M495"/>
<proteinExistence type="predicted"/>
<dbReference type="EMBL" id="JAAPAO010000240">
    <property type="protein sequence ID" value="KAF4666236.1"/>
    <property type="molecule type" value="Genomic_DNA"/>
</dbReference>
<dbReference type="Proteomes" id="UP000591131">
    <property type="component" value="Unassembled WGS sequence"/>
</dbReference>
<reference evidence="1 2" key="1">
    <citation type="submission" date="2020-04" db="EMBL/GenBank/DDBJ databases">
        <title>Perkinsus chesapeaki whole genome sequence.</title>
        <authorList>
            <person name="Bogema D.R."/>
        </authorList>
    </citation>
    <scope>NUCLEOTIDE SEQUENCE [LARGE SCALE GENOMIC DNA]</scope>
    <source>
        <strain evidence="1">ATCC PRA-425</strain>
    </source>
</reference>
<sequence length="156" mass="18058">MSVSYRAQHYIGALGEWHVTGYGSHYFAFIHWWLHIGCKPPEARAAEADQQKSLLVEHRMRRFLLGAFTAYSLEREEQQFIRVSVCRLDAKGSFATEIFNIGLPQPSWLEFSSYDTTCKFMLVIHLGLGILPAVDCRLDMYMAFAVLMYAYIYRCL</sequence>
<evidence type="ECO:0000313" key="2">
    <source>
        <dbReference type="Proteomes" id="UP000591131"/>
    </source>
</evidence>
<accession>A0A7J6M495</accession>
<protein>
    <submittedName>
        <fullName evidence="1">Uncharacterized protein</fullName>
    </submittedName>
</protein>
<organism evidence="1 2">
    <name type="scientific">Perkinsus chesapeaki</name>
    <name type="common">Clam parasite</name>
    <name type="synonym">Perkinsus andrewsi</name>
    <dbReference type="NCBI Taxonomy" id="330153"/>
    <lineage>
        <taxon>Eukaryota</taxon>
        <taxon>Sar</taxon>
        <taxon>Alveolata</taxon>
        <taxon>Perkinsozoa</taxon>
        <taxon>Perkinsea</taxon>
        <taxon>Perkinsida</taxon>
        <taxon>Perkinsidae</taxon>
        <taxon>Perkinsus</taxon>
    </lineage>
</organism>
<gene>
    <name evidence="1" type="ORF">FOL47_004211</name>
</gene>
<comment type="caution">
    <text evidence="1">The sequence shown here is derived from an EMBL/GenBank/DDBJ whole genome shotgun (WGS) entry which is preliminary data.</text>
</comment>
<keyword evidence="2" id="KW-1185">Reference proteome</keyword>
<evidence type="ECO:0000313" key="1">
    <source>
        <dbReference type="EMBL" id="KAF4666236.1"/>
    </source>
</evidence>
<name>A0A7J6M495_PERCH</name>